<sequence length="92" mass="10396">MPEQEEFVFYMPVIEKEETKEKEGFTTQMEGVGKVLPVSMEQINEMVKGLSDYTLDTIELHVRGVARTGPMVEFFIGAEGEAGLKLVLKKKK</sequence>
<reference evidence="1 2" key="1">
    <citation type="submission" date="2023-07" db="EMBL/GenBank/DDBJ databases">
        <title>Novel species in genus Planococcus.</title>
        <authorList>
            <person name="Ning S."/>
        </authorList>
    </citation>
    <scope>NUCLEOTIDE SEQUENCE [LARGE SCALE GENOMIC DNA]</scope>
    <source>
        <strain evidence="1 2">N017</strain>
    </source>
</reference>
<gene>
    <name evidence="1" type="ORF">QWY13_01385</name>
</gene>
<proteinExistence type="predicted"/>
<evidence type="ECO:0000313" key="1">
    <source>
        <dbReference type="EMBL" id="MDN7244126.1"/>
    </source>
</evidence>
<accession>A0ABT8N8C6</accession>
<organism evidence="1 2">
    <name type="scientific">Planococcus shenhongbingii</name>
    <dbReference type="NCBI Taxonomy" id="3058398"/>
    <lineage>
        <taxon>Bacteria</taxon>
        <taxon>Bacillati</taxon>
        <taxon>Bacillota</taxon>
        <taxon>Bacilli</taxon>
        <taxon>Bacillales</taxon>
        <taxon>Caryophanaceae</taxon>
        <taxon>Planococcus</taxon>
    </lineage>
</organism>
<name>A0ABT8N8C6_9BACL</name>
<evidence type="ECO:0000313" key="2">
    <source>
        <dbReference type="Proteomes" id="UP001172142"/>
    </source>
</evidence>
<dbReference type="Proteomes" id="UP001172142">
    <property type="component" value="Unassembled WGS sequence"/>
</dbReference>
<comment type="caution">
    <text evidence="1">The sequence shown here is derived from an EMBL/GenBank/DDBJ whole genome shotgun (WGS) entry which is preliminary data.</text>
</comment>
<dbReference type="RefSeq" id="WP_301854656.1">
    <property type="nucleotide sequence ID" value="NZ_JAUJWU010000001.1"/>
</dbReference>
<keyword evidence="2" id="KW-1185">Reference proteome</keyword>
<dbReference type="EMBL" id="JAUJWU010000001">
    <property type="protein sequence ID" value="MDN7244126.1"/>
    <property type="molecule type" value="Genomic_DNA"/>
</dbReference>
<protein>
    <submittedName>
        <fullName evidence="1">Uncharacterized protein</fullName>
    </submittedName>
</protein>